<dbReference type="PROSITE" id="PS50928">
    <property type="entry name" value="ABC_TM1"/>
    <property type="match status" value="1"/>
</dbReference>
<accession>A0ABS4IV45</accession>
<evidence type="ECO:0000256" key="5">
    <source>
        <dbReference type="ARBA" id="ARBA00022989"/>
    </source>
</evidence>
<evidence type="ECO:0000259" key="8">
    <source>
        <dbReference type="PROSITE" id="PS50928"/>
    </source>
</evidence>
<dbReference type="EMBL" id="JAGGLB010000009">
    <property type="protein sequence ID" value="MBP1991462.1"/>
    <property type="molecule type" value="Genomic_DNA"/>
</dbReference>
<feature type="transmembrane region" description="Helical" evidence="7">
    <location>
        <begin position="79"/>
        <end position="99"/>
    </location>
</feature>
<evidence type="ECO:0000256" key="6">
    <source>
        <dbReference type="ARBA" id="ARBA00023136"/>
    </source>
</evidence>
<evidence type="ECO:0000256" key="4">
    <source>
        <dbReference type="ARBA" id="ARBA00022692"/>
    </source>
</evidence>
<name>A0ABS4IV45_9BACL</name>
<keyword evidence="4 7" id="KW-0812">Transmembrane</keyword>
<feature type="transmembrane region" description="Helical" evidence="7">
    <location>
        <begin position="262"/>
        <end position="279"/>
    </location>
</feature>
<evidence type="ECO:0000313" key="9">
    <source>
        <dbReference type="EMBL" id="MBP1991462.1"/>
    </source>
</evidence>
<dbReference type="Pfam" id="PF00528">
    <property type="entry name" value="BPD_transp_1"/>
    <property type="match status" value="1"/>
</dbReference>
<dbReference type="SUPFAM" id="SSF161098">
    <property type="entry name" value="MetI-like"/>
    <property type="match status" value="1"/>
</dbReference>
<proteinExistence type="inferred from homology"/>
<comment type="similarity">
    <text evidence="7">Belongs to the binding-protein-dependent transport system permease family.</text>
</comment>
<keyword evidence="3" id="KW-1003">Cell membrane</keyword>
<dbReference type="PANTHER" id="PTHR43744:SF9">
    <property type="entry name" value="POLYGALACTURONAN_RHAMNOGALACTURONAN TRANSPORT SYSTEM PERMEASE PROTEIN YTCP"/>
    <property type="match status" value="1"/>
</dbReference>
<dbReference type="RefSeq" id="WP_209972224.1">
    <property type="nucleotide sequence ID" value="NZ_JAGGLB010000009.1"/>
</dbReference>
<dbReference type="Gene3D" id="1.10.3720.10">
    <property type="entry name" value="MetI-like"/>
    <property type="match status" value="1"/>
</dbReference>
<keyword evidence="2 7" id="KW-0813">Transport</keyword>
<dbReference type="PANTHER" id="PTHR43744">
    <property type="entry name" value="ABC TRANSPORTER PERMEASE PROTEIN MG189-RELATED-RELATED"/>
    <property type="match status" value="1"/>
</dbReference>
<dbReference type="Proteomes" id="UP001519287">
    <property type="component" value="Unassembled WGS sequence"/>
</dbReference>
<feature type="transmembrane region" description="Helical" evidence="7">
    <location>
        <begin position="12"/>
        <end position="32"/>
    </location>
</feature>
<sequence>MLNYRTPSRIIFEIITIILLVLLCVSIVVPFINAMAISLSSSNAVLRGTIGLWPKEFQMDAYKMLAGNYTFLRSFANTVFLTIVNTILVIVVSLAAAYALASKNMLGKKIFFYYILLTMFFSGGLIPTYLLVNGLGLNNTYWALILPGICSVFYIIVFKNVIDQLPQELLESAEMDGASDLLLLFRIVLPLVLPMTMAFTIFSAVAFWNEWFGVMLYIRDKNLWTLQYQLRDILMSAQLSNEMRPGSLKEHLRIVDPQNLKMAALMLTVLPIIVVYPFVQKYFIHGQMVGAVKG</sequence>
<protein>
    <submittedName>
        <fullName evidence="9">Aldouronate transport system permease protein</fullName>
    </submittedName>
</protein>
<evidence type="ECO:0000313" key="10">
    <source>
        <dbReference type="Proteomes" id="UP001519287"/>
    </source>
</evidence>
<feature type="transmembrane region" description="Helical" evidence="7">
    <location>
        <begin position="183"/>
        <end position="208"/>
    </location>
</feature>
<evidence type="ECO:0000256" key="1">
    <source>
        <dbReference type="ARBA" id="ARBA00004651"/>
    </source>
</evidence>
<feature type="transmembrane region" description="Helical" evidence="7">
    <location>
        <begin position="111"/>
        <end position="130"/>
    </location>
</feature>
<evidence type="ECO:0000256" key="3">
    <source>
        <dbReference type="ARBA" id="ARBA00022475"/>
    </source>
</evidence>
<organism evidence="9 10">
    <name type="scientific">Paenibacillus eucommiae</name>
    <dbReference type="NCBI Taxonomy" id="1355755"/>
    <lineage>
        <taxon>Bacteria</taxon>
        <taxon>Bacillati</taxon>
        <taxon>Bacillota</taxon>
        <taxon>Bacilli</taxon>
        <taxon>Bacillales</taxon>
        <taxon>Paenibacillaceae</taxon>
        <taxon>Paenibacillus</taxon>
    </lineage>
</organism>
<comment type="caution">
    <text evidence="9">The sequence shown here is derived from an EMBL/GenBank/DDBJ whole genome shotgun (WGS) entry which is preliminary data.</text>
</comment>
<keyword evidence="5 7" id="KW-1133">Transmembrane helix</keyword>
<gene>
    <name evidence="9" type="ORF">J2Z66_003069</name>
</gene>
<dbReference type="InterPro" id="IPR000515">
    <property type="entry name" value="MetI-like"/>
</dbReference>
<feature type="domain" description="ABC transmembrane type-1" evidence="8">
    <location>
        <begin position="75"/>
        <end position="279"/>
    </location>
</feature>
<dbReference type="CDD" id="cd06261">
    <property type="entry name" value="TM_PBP2"/>
    <property type="match status" value="1"/>
</dbReference>
<evidence type="ECO:0000256" key="7">
    <source>
        <dbReference type="RuleBase" id="RU363032"/>
    </source>
</evidence>
<keyword evidence="6 7" id="KW-0472">Membrane</keyword>
<comment type="subcellular location">
    <subcellularLocation>
        <location evidence="1 7">Cell membrane</location>
        <topology evidence="1 7">Multi-pass membrane protein</topology>
    </subcellularLocation>
</comment>
<keyword evidence="10" id="KW-1185">Reference proteome</keyword>
<evidence type="ECO:0000256" key="2">
    <source>
        <dbReference type="ARBA" id="ARBA00022448"/>
    </source>
</evidence>
<feature type="transmembrane region" description="Helical" evidence="7">
    <location>
        <begin position="142"/>
        <end position="162"/>
    </location>
</feature>
<dbReference type="InterPro" id="IPR035906">
    <property type="entry name" value="MetI-like_sf"/>
</dbReference>
<reference evidence="9 10" key="1">
    <citation type="submission" date="2021-03" db="EMBL/GenBank/DDBJ databases">
        <title>Genomic Encyclopedia of Type Strains, Phase IV (KMG-IV): sequencing the most valuable type-strain genomes for metagenomic binning, comparative biology and taxonomic classification.</title>
        <authorList>
            <person name="Goeker M."/>
        </authorList>
    </citation>
    <scope>NUCLEOTIDE SEQUENCE [LARGE SCALE GENOMIC DNA]</scope>
    <source>
        <strain evidence="9 10">DSM 26048</strain>
    </source>
</reference>